<name>A0A8S3S8B7_MYTED</name>
<dbReference type="OrthoDB" id="7764489at2759"/>
<keyword evidence="2" id="KW-1185">Reference proteome</keyword>
<protein>
    <submittedName>
        <fullName evidence="1">Uncharacterized protein</fullName>
    </submittedName>
</protein>
<evidence type="ECO:0000313" key="2">
    <source>
        <dbReference type="Proteomes" id="UP000683360"/>
    </source>
</evidence>
<comment type="caution">
    <text evidence="1">The sequence shown here is derived from an EMBL/GenBank/DDBJ whole genome shotgun (WGS) entry which is preliminary data.</text>
</comment>
<reference evidence="1" key="1">
    <citation type="submission" date="2021-03" db="EMBL/GenBank/DDBJ databases">
        <authorList>
            <person name="Bekaert M."/>
        </authorList>
    </citation>
    <scope>NUCLEOTIDE SEQUENCE</scope>
</reference>
<accession>A0A8S3S8B7</accession>
<evidence type="ECO:0000313" key="1">
    <source>
        <dbReference type="EMBL" id="CAG2214432.1"/>
    </source>
</evidence>
<sequence>MPLPFKEKNPPILPNNKNIAVTRLNQLKGRLQRDKTYSNHYFTSMNDFIEKGYVEKEHGNPIEYRMNVHLFGAASSPGCANFGLKELLTITKILQECCSDQIEWDEPPSEILIQRWQQWRNDIQNLAQLGIQRCVKPKDFGNITVCELHHFSDASTLGYGLCSYLRLIDEN</sequence>
<proteinExistence type="predicted"/>
<dbReference type="PANTHER" id="PTHR47331">
    <property type="entry name" value="PHD-TYPE DOMAIN-CONTAINING PROTEIN"/>
    <property type="match status" value="1"/>
</dbReference>
<dbReference type="EMBL" id="CAJPWZ010001408">
    <property type="protein sequence ID" value="CAG2214432.1"/>
    <property type="molecule type" value="Genomic_DNA"/>
</dbReference>
<gene>
    <name evidence="1" type="ORF">MEDL_28274</name>
</gene>
<dbReference type="Proteomes" id="UP000683360">
    <property type="component" value="Unassembled WGS sequence"/>
</dbReference>
<dbReference type="Pfam" id="PF05380">
    <property type="entry name" value="Peptidase_A17"/>
    <property type="match status" value="1"/>
</dbReference>
<dbReference type="AlphaFoldDB" id="A0A8S3S8B7"/>
<organism evidence="1 2">
    <name type="scientific">Mytilus edulis</name>
    <name type="common">Blue mussel</name>
    <dbReference type="NCBI Taxonomy" id="6550"/>
    <lineage>
        <taxon>Eukaryota</taxon>
        <taxon>Metazoa</taxon>
        <taxon>Spiralia</taxon>
        <taxon>Lophotrochozoa</taxon>
        <taxon>Mollusca</taxon>
        <taxon>Bivalvia</taxon>
        <taxon>Autobranchia</taxon>
        <taxon>Pteriomorphia</taxon>
        <taxon>Mytilida</taxon>
        <taxon>Mytiloidea</taxon>
        <taxon>Mytilidae</taxon>
        <taxon>Mytilinae</taxon>
        <taxon>Mytilus</taxon>
    </lineage>
</organism>
<dbReference type="InterPro" id="IPR008042">
    <property type="entry name" value="Retrotrans_Pao"/>
</dbReference>